<keyword evidence="1" id="KW-0812">Transmembrane</keyword>
<accession>A0A380P3C4</accession>
<reference evidence="2 3" key="1">
    <citation type="submission" date="2018-06" db="EMBL/GenBank/DDBJ databases">
        <authorList>
            <consortium name="Pathogen Informatics"/>
            <person name="Doyle S."/>
        </authorList>
    </citation>
    <scope>NUCLEOTIDE SEQUENCE [LARGE SCALE GENOMIC DNA]</scope>
    <source>
        <strain evidence="2 3">NCTC13645</strain>
    </source>
</reference>
<dbReference type="AlphaFoldDB" id="A0A380P3C4"/>
<evidence type="ECO:0000313" key="2">
    <source>
        <dbReference type="EMBL" id="SUP59635.1"/>
    </source>
</evidence>
<feature type="transmembrane region" description="Helical" evidence="1">
    <location>
        <begin position="7"/>
        <end position="28"/>
    </location>
</feature>
<feature type="transmembrane region" description="Helical" evidence="1">
    <location>
        <begin position="40"/>
        <end position="60"/>
    </location>
</feature>
<keyword evidence="1" id="KW-1133">Transmembrane helix</keyword>
<evidence type="ECO:0000313" key="3">
    <source>
        <dbReference type="Proteomes" id="UP000254621"/>
    </source>
</evidence>
<dbReference type="Proteomes" id="UP000254621">
    <property type="component" value="Unassembled WGS sequence"/>
</dbReference>
<protein>
    <submittedName>
        <fullName evidence="2">Predicted membrane protein</fullName>
    </submittedName>
</protein>
<proteinExistence type="predicted"/>
<gene>
    <name evidence="2" type="ORF">NCTC13645_01895</name>
</gene>
<organism evidence="2 3">
    <name type="scientific">Weissella viridescens</name>
    <name type="common">Lactobacillus viridescens</name>
    <dbReference type="NCBI Taxonomy" id="1629"/>
    <lineage>
        <taxon>Bacteria</taxon>
        <taxon>Bacillati</taxon>
        <taxon>Bacillota</taxon>
        <taxon>Bacilli</taxon>
        <taxon>Lactobacillales</taxon>
        <taxon>Lactobacillaceae</taxon>
        <taxon>Weissella</taxon>
    </lineage>
</organism>
<sequence length="171" mass="19586">MRRYKTYPLLSWVFGMAGLFLLFPAGAALMNGGSSPSNRWIFMLGLPLALSVVLLLNHLTELRKQDFYWMTGVGVIIFISMLFTNNFDLHANFANMLFIGVLTIFCLYWAISHKVGLYALLGVVALNAILIMQQNHMTDLNPEKARCYQIKMFKNWLTNKQIILMKTLMLI</sequence>
<feature type="transmembrane region" description="Helical" evidence="1">
    <location>
        <begin position="93"/>
        <end position="110"/>
    </location>
</feature>
<evidence type="ECO:0000256" key="1">
    <source>
        <dbReference type="SAM" id="Phobius"/>
    </source>
</evidence>
<name>A0A380P3C4_WEIVI</name>
<dbReference type="EMBL" id="UHIV01000004">
    <property type="protein sequence ID" value="SUP59635.1"/>
    <property type="molecule type" value="Genomic_DNA"/>
</dbReference>
<dbReference type="Pfam" id="PF09586">
    <property type="entry name" value="YfhO"/>
    <property type="match status" value="1"/>
</dbReference>
<keyword evidence="1" id="KW-0472">Membrane</keyword>
<feature type="transmembrane region" description="Helical" evidence="1">
    <location>
        <begin position="67"/>
        <end position="87"/>
    </location>
</feature>
<dbReference type="InterPro" id="IPR018580">
    <property type="entry name" value="Uncharacterised_YfhO"/>
</dbReference>
<feature type="transmembrane region" description="Helical" evidence="1">
    <location>
        <begin position="115"/>
        <end position="132"/>
    </location>
</feature>